<dbReference type="Gramene" id="Pp3c2_1680V3.2">
    <property type="protein sequence ID" value="Pp3c2_1680V3.2"/>
    <property type="gene ID" value="Pp3c2_1680"/>
</dbReference>
<dbReference type="GO" id="GO:0003723">
    <property type="term" value="F:RNA binding"/>
    <property type="evidence" value="ECO:0007669"/>
    <property type="project" value="UniProtKB-KW"/>
</dbReference>
<comment type="subcellular location">
    <subcellularLocation>
        <location evidence="1">Nucleus</location>
    </subcellularLocation>
</comment>
<evidence type="ECO:0000256" key="3">
    <source>
        <dbReference type="ARBA" id="ARBA00022771"/>
    </source>
</evidence>
<feature type="domain" description="RanBP2-type" evidence="8">
    <location>
        <begin position="49"/>
        <end position="80"/>
    </location>
</feature>
<dbReference type="Proteomes" id="UP000006727">
    <property type="component" value="Chromosome 2"/>
</dbReference>
<evidence type="ECO:0000313" key="9">
    <source>
        <dbReference type="EnsemblPlants" id="Pp3c2_1680V3.2"/>
    </source>
</evidence>
<reference evidence="9" key="3">
    <citation type="submission" date="2020-12" db="UniProtKB">
        <authorList>
            <consortium name="EnsemblPlants"/>
        </authorList>
    </citation>
    <scope>IDENTIFICATION</scope>
</reference>
<evidence type="ECO:0000256" key="7">
    <source>
        <dbReference type="PROSITE-ProRule" id="PRU00322"/>
    </source>
</evidence>
<dbReference type="GO" id="GO:0005634">
    <property type="term" value="C:nucleus"/>
    <property type="evidence" value="ECO:0007669"/>
    <property type="project" value="UniProtKB-SubCell"/>
</dbReference>
<dbReference type="PROSITE" id="PS50199">
    <property type="entry name" value="ZF_RANBP2_2"/>
    <property type="match status" value="2"/>
</dbReference>
<dbReference type="SMART" id="SM00547">
    <property type="entry name" value="ZnF_RBZ"/>
    <property type="match status" value="2"/>
</dbReference>
<keyword evidence="2" id="KW-0479">Metal-binding</keyword>
<dbReference type="GO" id="GO:0008270">
    <property type="term" value="F:zinc ion binding"/>
    <property type="evidence" value="ECO:0007669"/>
    <property type="project" value="UniProtKB-KW"/>
</dbReference>
<evidence type="ECO:0000259" key="8">
    <source>
        <dbReference type="PROSITE" id="PS50199"/>
    </source>
</evidence>
<evidence type="ECO:0000256" key="5">
    <source>
        <dbReference type="ARBA" id="ARBA00022884"/>
    </source>
</evidence>
<evidence type="ECO:0000256" key="6">
    <source>
        <dbReference type="ARBA" id="ARBA00023242"/>
    </source>
</evidence>
<dbReference type="Gene3D" id="4.10.1060.10">
    <property type="entry name" value="Zinc finger, RanBP2-type"/>
    <property type="match status" value="2"/>
</dbReference>
<organism evidence="9 10">
    <name type="scientific">Physcomitrium patens</name>
    <name type="common">Spreading-leaved earth moss</name>
    <name type="synonym">Physcomitrella patens</name>
    <dbReference type="NCBI Taxonomy" id="3218"/>
    <lineage>
        <taxon>Eukaryota</taxon>
        <taxon>Viridiplantae</taxon>
        <taxon>Streptophyta</taxon>
        <taxon>Embryophyta</taxon>
        <taxon>Bryophyta</taxon>
        <taxon>Bryophytina</taxon>
        <taxon>Bryopsida</taxon>
        <taxon>Funariidae</taxon>
        <taxon>Funariales</taxon>
        <taxon>Funariaceae</taxon>
        <taxon>Physcomitrium</taxon>
    </lineage>
</organism>
<keyword evidence="4" id="KW-0862">Zinc</keyword>
<feature type="domain" description="RanBP2-type" evidence="8">
    <location>
        <begin position="363"/>
        <end position="392"/>
    </location>
</feature>
<dbReference type="SUPFAM" id="SSF90209">
    <property type="entry name" value="Ran binding protein zinc finger-like"/>
    <property type="match status" value="2"/>
</dbReference>
<proteinExistence type="predicted"/>
<evidence type="ECO:0000256" key="1">
    <source>
        <dbReference type="ARBA" id="ARBA00004123"/>
    </source>
</evidence>
<protein>
    <recommendedName>
        <fullName evidence="8">RanBP2-type domain-containing protein</fullName>
    </recommendedName>
</protein>
<keyword evidence="5" id="KW-0694">RNA-binding</keyword>
<reference evidence="9 10" key="1">
    <citation type="journal article" date="2008" name="Science">
        <title>The Physcomitrella genome reveals evolutionary insights into the conquest of land by plants.</title>
        <authorList>
            <person name="Rensing S."/>
            <person name="Lang D."/>
            <person name="Zimmer A."/>
            <person name="Terry A."/>
            <person name="Salamov A."/>
            <person name="Shapiro H."/>
            <person name="Nishiyama T."/>
            <person name="Perroud P.-F."/>
            <person name="Lindquist E."/>
            <person name="Kamisugi Y."/>
            <person name="Tanahashi T."/>
            <person name="Sakakibara K."/>
            <person name="Fujita T."/>
            <person name="Oishi K."/>
            <person name="Shin-I T."/>
            <person name="Kuroki Y."/>
            <person name="Toyoda A."/>
            <person name="Suzuki Y."/>
            <person name="Hashimoto A."/>
            <person name="Yamaguchi K."/>
            <person name="Sugano A."/>
            <person name="Kohara Y."/>
            <person name="Fujiyama A."/>
            <person name="Anterola A."/>
            <person name="Aoki S."/>
            <person name="Ashton N."/>
            <person name="Barbazuk W.B."/>
            <person name="Barker E."/>
            <person name="Bennetzen J."/>
            <person name="Bezanilla M."/>
            <person name="Blankenship R."/>
            <person name="Cho S.H."/>
            <person name="Dutcher S."/>
            <person name="Estelle M."/>
            <person name="Fawcett J.A."/>
            <person name="Gundlach H."/>
            <person name="Hanada K."/>
            <person name="Heyl A."/>
            <person name="Hicks K.A."/>
            <person name="Hugh J."/>
            <person name="Lohr M."/>
            <person name="Mayer K."/>
            <person name="Melkozernov A."/>
            <person name="Murata T."/>
            <person name="Nelson D."/>
            <person name="Pils B."/>
            <person name="Prigge M."/>
            <person name="Reiss B."/>
            <person name="Renner T."/>
            <person name="Rombauts S."/>
            <person name="Rushton P."/>
            <person name="Sanderfoot A."/>
            <person name="Schween G."/>
            <person name="Shiu S.-H."/>
            <person name="Stueber K."/>
            <person name="Theodoulou F.L."/>
            <person name="Tu H."/>
            <person name="Van de Peer Y."/>
            <person name="Verrier P.J."/>
            <person name="Waters E."/>
            <person name="Wood A."/>
            <person name="Yang L."/>
            <person name="Cove D."/>
            <person name="Cuming A."/>
            <person name="Hasebe M."/>
            <person name="Lucas S."/>
            <person name="Mishler D.B."/>
            <person name="Reski R."/>
            <person name="Grigoriev I."/>
            <person name="Quatrano R.S."/>
            <person name="Boore J.L."/>
        </authorList>
    </citation>
    <scope>NUCLEOTIDE SEQUENCE [LARGE SCALE GENOMIC DNA]</scope>
    <source>
        <strain evidence="9 10">cv. Gransden 2004</strain>
    </source>
</reference>
<dbReference type="EnsemblPlants" id="Pp3c2_1680V3.2">
    <property type="protein sequence ID" value="Pp3c2_1680V3.2"/>
    <property type="gene ID" value="Pp3c2_1680"/>
</dbReference>
<reference evidence="9 10" key="2">
    <citation type="journal article" date="2018" name="Plant J.">
        <title>The Physcomitrella patens chromosome-scale assembly reveals moss genome structure and evolution.</title>
        <authorList>
            <person name="Lang D."/>
            <person name="Ullrich K.K."/>
            <person name="Murat F."/>
            <person name="Fuchs J."/>
            <person name="Jenkins J."/>
            <person name="Haas F.B."/>
            <person name="Piednoel M."/>
            <person name="Gundlach H."/>
            <person name="Van Bel M."/>
            <person name="Meyberg R."/>
            <person name="Vives C."/>
            <person name="Morata J."/>
            <person name="Symeonidi A."/>
            <person name="Hiss M."/>
            <person name="Muchero W."/>
            <person name="Kamisugi Y."/>
            <person name="Saleh O."/>
            <person name="Blanc G."/>
            <person name="Decker E.L."/>
            <person name="van Gessel N."/>
            <person name="Grimwood J."/>
            <person name="Hayes R.D."/>
            <person name="Graham S.W."/>
            <person name="Gunter L.E."/>
            <person name="McDaniel S.F."/>
            <person name="Hoernstein S.N.W."/>
            <person name="Larsson A."/>
            <person name="Li F.W."/>
            <person name="Perroud P.F."/>
            <person name="Phillips J."/>
            <person name="Ranjan P."/>
            <person name="Rokshar D.S."/>
            <person name="Rothfels C.J."/>
            <person name="Schneider L."/>
            <person name="Shu S."/>
            <person name="Stevenson D.W."/>
            <person name="Thummler F."/>
            <person name="Tillich M."/>
            <person name="Villarreal Aguilar J.C."/>
            <person name="Widiez T."/>
            <person name="Wong G.K."/>
            <person name="Wymore A."/>
            <person name="Zhang Y."/>
            <person name="Zimmer A.D."/>
            <person name="Quatrano R.S."/>
            <person name="Mayer K.F.X."/>
            <person name="Goodstein D."/>
            <person name="Casacuberta J.M."/>
            <person name="Vandepoele K."/>
            <person name="Reski R."/>
            <person name="Cuming A.C."/>
            <person name="Tuskan G.A."/>
            <person name="Maumus F."/>
            <person name="Salse J."/>
            <person name="Schmutz J."/>
            <person name="Rensing S.A."/>
        </authorList>
    </citation>
    <scope>NUCLEOTIDE SEQUENCE [LARGE SCALE GENOMIC DNA]</scope>
    <source>
        <strain evidence="9 10">cv. Gransden 2004</strain>
    </source>
</reference>
<dbReference type="AlphaFoldDB" id="A0A7I4DAD0"/>
<dbReference type="InterPro" id="IPR034870">
    <property type="entry name" value="TET_fam"/>
</dbReference>
<name>A0A7I4DAD0_PHYPA</name>
<evidence type="ECO:0000256" key="4">
    <source>
        <dbReference type="ARBA" id="ARBA00022833"/>
    </source>
</evidence>
<keyword evidence="10" id="KW-1185">Reference proteome</keyword>
<dbReference type="GO" id="GO:0006355">
    <property type="term" value="P:regulation of DNA-templated transcription"/>
    <property type="evidence" value="ECO:0007669"/>
    <property type="project" value="InterPro"/>
</dbReference>
<accession>A0A7I4DAD0</accession>
<evidence type="ECO:0000256" key="2">
    <source>
        <dbReference type="ARBA" id="ARBA00022723"/>
    </source>
</evidence>
<sequence>MYGGREESGGHYAYRLPKHPRLTRMQGFAEHMNGEAGPMQRGKQPRPLEDGNWVCDEPSCGNVNYPRRTECNKCGKRRGLLGDAVVKAYIDTIKIARDMAPGSGIAPHLQMSGGDQGGMLPRNLMSHMGAAETQQSGMSISPGSSHATVGDMEHWMGGGFDTPLLPSFASHYVTGDSGASGRRFNLSAATEGKRLAEQLVASFAASIDPVGDAGECLASAALWLQTMKSRMQTGESGGGLETSSTSCLGSASCSLGLNSPMSGYSTLSQSNLSGNFGPGGFGNLAINSGPGLPHGNTLGNYLARANLGEAVGSPSGVRGIMGRPGLRFEDYKDRPSDFLREFGDPAAVNATAMGGGHKPEPGINGNWECEDCKNVNFPRRTNCFQCHKRRGLKGDEVVRKYVRTLIEDPGSLRT</sequence>
<dbReference type="PANTHER" id="PTHR23238">
    <property type="entry name" value="RNA BINDING PROTEIN"/>
    <property type="match status" value="1"/>
</dbReference>
<dbReference type="InterPro" id="IPR001876">
    <property type="entry name" value="Znf_RanBP2"/>
</dbReference>
<keyword evidence="6" id="KW-0539">Nucleus</keyword>
<keyword evidence="3 7" id="KW-0863">Zinc-finger</keyword>
<dbReference type="InParanoid" id="A0A7I4DAD0"/>
<dbReference type="InterPro" id="IPR036443">
    <property type="entry name" value="Znf_RanBP2_sf"/>
</dbReference>
<dbReference type="PROSITE" id="PS01358">
    <property type="entry name" value="ZF_RANBP2_1"/>
    <property type="match status" value="2"/>
</dbReference>
<dbReference type="Pfam" id="PF00641">
    <property type="entry name" value="Zn_ribbon_RanBP"/>
    <property type="match status" value="2"/>
</dbReference>
<evidence type="ECO:0000313" key="10">
    <source>
        <dbReference type="Proteomes" id="UP000006727"/>
    </source>
</evidence>
<dbReference type="EMBL" id="ABEU02000002">
    <property type="status" value="NOT_ANNOTATED_CDS"/>
    <property type="molecule type" value="Genomic_DNA"/>
</dbReference>